<dbReference type="InParanoid" id="A0A1Q3C000"/>
<feature type="non-terminal residue" evidence="1">
    <location>
        <position position="1"/>
    </location>
</feature>
<dbReference type="Proteomes" id="UP000187406">
    <property type="component" value="Unassembled WGS sequence"/>
</dbReference>
<name>A0A1Q3C000_CEPFO</name>
<reference evidence="2" key="1">
    <citation type="submission" date="2016-04" db="EMBL/GenBank/DDBJ databases">
        <title>Cephalotus genome sequencing.</title>
        <authorList>
            <person name="Fukushima K."/>
            <person name="Hasebe M."/>
            <person name="Fang X."/>
        </authorList>
    </citation>
    <scope>NUCLEOTIDE SEQUENCE [LARGE SCALE GENOMIC DNA]</scope>
    <source>
        <strain evidence="2">cv. St1</strain>
    </source>
</reference>
<evidence type="ECO:0000313" key="1">
    <source>
        <dbReference type="EMBL" id="GAV73418.1"/>
    </source>
</evidence>
<gene>
    <name evidence="1" type="ORF">CFOL_v3_16904</name>
</gene>
<proteinExistence type="predicted"/>
<evidence type="ECO:0000313" key="2">
    <source>
        <dbReference type="Proteomes" id="UP000187406"/>
    </source>
</evidence>
<protein>
    <submittedName>
        <fullName evidence="1">Uncharacterized protein</fullName>
    </submittedName>
</protein>
<sequence length="110" mass="11651">ASPSLSEKQSLSLDSGSLHSISRRHLSLLDSRTKKHSISLSKTSLSRSGDCRGFVKLYGSGGVWGLLSVGVSRGLELVVMIVQALVFVVGSVVQQPIPKLPSGDGPYMMP</sequence>
<organism evidence="1 2">
    <name type="scientific">Cephalotus follicularis</name>
    <name type="common">Albany pitcher plant</name>
    <dbReference type="NCBI Taxonomy" id="3775"/>
    <lineage>
        <taxon>Eukaryota</taxon>
        <taxon>Viridiplantae</taxon>
        <taxon>Streptophyta</taxon>
        <taxon>Embryophyta</taxon>
        <taxon>Tracheophyta</taxon>
        <taxon>Spermatophyta</taxon>
        <taxon>Magnoliopsida</taxon>
        <taxon>eudicotyledons</taxon>
        <taxon>Gunneridae</taxon>
        <taxon>Pentapetalae</taxon>
        <taxon>rosids</taxon>
        <taxon>fabids</taxon>
        <taxon>Oxalidales</taxon>
        <taxon>Cephalotaceae</taxon>
        <taxon>Cephalotus</taxon>
    </lineage>
</organism>
<dbReference type="AlphaFoldDB" id="A0A1Q3C000"/>
<keyword evidence="2" id="KW-1185">Reference proteome</keyword>
<accession>A0A1Q3C000</accession>
<comment type="caution">
    <text evidence="1">The sequence shown here is derived from an EMBL/GenBank/DDBJ whole genome shotgun (WGS) entry which is preliminary data.</text>
</comment>
<dbReference type="EMBL" id="BDDD01001106">
    <property type="protein sequence ID" value="GAV73418.1"/>
    <property type="molecule type" value="Genomic_DNA"/>
</dbReference>